<reference evidence="2" key="1">
    <citation type="submission" date="2022-11" db="UniProtKB">
        <authorList>
            <consortium name="WormBaseParasite"/>
        </authorList>
    </citation>
    <scope>IDENTIFICATION</scope>
</reference>
<organism evidence="1 2">
    <name type="scientific">Ditylenchus dipsaci</name>
    <dbReference type="NCBI Taxonomy" id="166011"/>
    <lineage>
        <taxon>Eukaryota</taxon>
        <taxon>Metazoa</taxon>
        <taxon>Ecdysozoa</taxon>
        <taxon>Nematoda</taxon>
        <taxon>Chromadorea</taxon>
        <taxon>Rhabditida</taxon>
        <taxon>Tylenchina</taxon>
        <taxon>Tylenchomorpha</taxon>
        <taxon>Sphaerularioidea</taxon>
        <taxon>Anguinidae</taxon>
        <taxon>Anguininae</taxon>
        <taxon>Ditylenchus</taxon>
    </lineage>
</organism>
<protein>
    <submittedName>
        <fullName evidence="2">Uncharacterized protein</fullName>
    </submittedName>
</protein>
<proteinExistence type="predicted"/>
<dbReference type="AlphaFoldDB" id="A0A915DUT6"/>
<dbReference type="WBParaSite" id="jg23722">
    <property type="protein sequence ID" value="jg23722"/>
    <property type="gene ID" value="jg23722"/>
</dbReference>
<keyword evidence="1" id="KW-1185">Reference proteome</keyword>
<sequence>MPFVCTAHDFINKVKYSYSSGCNMEMSWEKKNAFGTQKDGGGCMDIVKASDSTNISISIQDNKVEFVADSNEGPAMILALLRMSNRPGGISGYLLNFTMWSLEDLQCDVQLIFPAGSISTKSRMLQKWSLPSFACK</sequence>
<dbReference type="Proteomes" id="UP000887574">
    <property type="component" value="Unplaced"/>
</dbReference>
<accession>A0A915DUT6</accession>
<evidence type="ECO:0000313" key="1">
    <source>
        <dbReference type="Proteomes" id="UP000887574"/>
    </source>
</evidence>
<name>A0A915DUT6_9BILA</name>
<evidence type="ECO:0000313" key="2">
    <source>
        <dbReference type="WBParaSite" id="jg23722"/>
    </source>
</evidence>